<dbReference type="STRING" id="61647.LG71_03765"/>
<proteinExistence type="predicted"/>
<dbReference type="PANTHER" id="PTHR30204:SF97">
    <property type="entry name" value="MERR FAMILY REGULATORY PROTEIN"/>
    <property type="match status" value="1"/>
</dbReference>
<dbReference type="InterPro" id="IPR009061">
    <property type="entry name" value="DNA-bd_dom_put_sf"/>
</dbReference>
<dbReference type="SUPFAM" id="SSF53335">
    <property type="entry name" value="S-adenosyl-L-methionine-dependent methyltransferases"/>
    <property type="match status" value="1"/>
</dbReference>
<organism evidence="3 4">
    <name type="scientific">Pluralibacter gergoviae</name>
    <name type="common">Enterobacter gergoviae</name>
    <dbReference type="NCBI Taxonomy" id="61647"/>
    <lineage>
        <taxon>Bacteria</taxon>
        <taxon>Pseudomonadati</taxon>
        <taxon>Pseudomonadota</taxon>
        <taxon>Gammaproteobacteria</taxon>
        <taxon>Enterobacterales</taxon>
        <taxon>Enterobacteriaceae</taxon>
        <taxon>Pluralibacter</taxon>
    </lineage>
</organism>
<protein>
    <submittedName>
        <fullName evidence="3">Methyltransferase</fullName>
    </submittedName>
</protein>
<dbReference type="PROSITE" id="PS50937">
    <property type="entry name" value="HTH_MERR_2"/>
    <property type="match status" value="1"/>
</dbReference>
<dbReference type="InterPro" id="IPR047057">
    <property type="entry name" value="MerR_fam"/>
</dbReference>
<dbReference type="Gene3D" id="1.10.1660.10">
    <property type="match status" value="1"/>
</dbReference>
<reference evidence="3 4" key="1">
    <citation type="submission" date="2015-05" db="EMBL/GenBank/DDBJ databases">
        <title>Genome sequences of Pluralibacter gergoviae.</title>
        <authorList>
            <person name="Greninger A.L."/>
            <person name="Miller S."/>
        </authorList>
    </citation>
    <scope>NUCLEOTIDE SEQUENCE [LARGE SCALE GENOMIC DNA]</scope>
    <source>
        <strain evidence="3 4">JS81F13</strain>
    </source>
</reference>
<dbReference type="SUPFAM" id="SSF46955">
    <property type="entry name" value="Putative DNA-binding domain"/>
    <property type="match status" value="1"/>
</dbReference>
<evidence type="ECO:0000313" key="4">
    <source>
        <dbReference type="Proteomes" id="UP000036196"/>
    </source>
</evidence>
<dbReference type="InterPro" id="IPR000551">
    <property type="entry name" value="MerR-type_HTH_dom"/>
</dbReference>
<accession>A0A0J5KWW0</accession>
<name>A0A0J5KWW0_PLUGE</name>
<keyword evidence="4" id="KW-1185">Reference proteome</keyword>
<dbReference type="InterPro" id="IPR013216">
    <property type="entry name" value="Methyltransf_11"/>
</dbReference>
<feature type="domain" description="HTH merR-type" evidence="2">
    <location>
        <begin position="1"/>
        <end position="69"/>
    </location>
</feature>
<comment type="caution">
    <text evidence="3">The sequence shown here is derived from an EMBL/GenBank/DDBJ whole genome shotgun (WGS) entry which is preliminary data.</text>
</comment>
<dbReference type="GO" id="GO:0003677">
    <property type="term" value="F:DNA binding"/>
    <property type="evidence" value="ECO:0007669"/>
    <property type="project" value="UniProtKB-KW"/>
</dbReference>
<dbReference type="EMBL" id="LDZF01000022">
    <property type="protein sequence ID" value="KMK12026.1"/>
    <property type="molecule type" value="Genomic_DNA"/>
</dbReference>
<dbReference type="SMART" id="SM00422">
    <property type="entry name" value="HTH_MERR"/>
    <property type="match status" value="1"/>
</dbReference>
<dbReference type="GO" id="GO:0032259">
    <property type="term" value="P:methylation"/>
    <property type="evidence" value="ECO:0007669"/>
    <property type="project" value="UniProtKB-KW"/>
</dbReference>
<keyword evidence="3" id="KW-0489">Methyltransferase</keyword>
<dbReference type="GO" id="GO:0003700">
    <property type="term" value="F:DNA-binding transcription factor activity"/>
    <property type="evidence" value="ECO:0007669"/>
    <property type="project" value="InterPro"/>
</dbReference>
<dbReference type="InterPro" id="IPR029063">
    <property type="entry name" value="SAM-dependent_MTases_sf"/>
</dbReference>
<evidence type="ECO:0000256" key="1">
    <source>
        <dbReference type="ARBA" id="ARBA00023125"/>
    </source>
</evidence>
<keyword evidence="1" id="KW-0238">DNA-binding</keyword>
<dbReference type="AlphaFoldDB" id="A0A0J5KWW0"/>
<dbReference type="Pfam" id="PF13411">
    <property type="entry name" value="MerR_1"/>
    <property type="match status" value="1"/>
</dbReference>
<sequence length="392" mass="44009">MYLISELARAVNLSRSTLLYYEKLGLIAGRRQANGYRYYSEHDLQQLRLLQQLQAGGLSLKACRACLAGEIDRQALTERLAALDEEIARRQQARELLSAMLGQSSMKDWHSAMDKEAPNAHLAWLIKQGFSEKQALRLKWLSRDMNQHDQYMADFTLLVDGLERLGPGSARDTLRALRVLPKLRGELLEIGCGRGATAALLAQRSGFAITALDNDADALACLTARLEEKRLSQRVSPVCASMLDMPFAAGRFDVIWSEGSAYIMGVQQALDSWRGFLKADGWLVISDLVWLTDAPDEAPFAFWREAYPQMDSAANRCRMMARAGYRVVKHFPLGGRAWTNYLDPLAANAARLAARLGDAPALADIKKELALHRRYLGQYGYHMFVLQREDKK</sequence>
<dbReference type="PANTHER" id="PTHR30204">
    <property type="entry name" value="REDOX-CYCLING DRUG-SENSING TRANSCRIPTIONAL ACTIVATOR SOXR"/>
    <property type="match status" value="1"/>
</dbReference>
<dbReference type="PATRIC" id="fig|61647.15.peg.2305"/>
<dbReference type="Gene3D" id="3.40.50.150">
    <property type="entry name" value="Vaccinia Virus protein VP39"/>
    <property type="match status" value="1"/>
</dbReference>
<gene>
    <name evidence="3" type="ORF">ABW06_18835</name>
</gene>
<evidence type="ECO:0000313" key="3">
    <source>
        <dbReference type="EMBL" id="KMK12026.1"/>
    </source>
</evidence>
<dbReference type="Proteomes" id="UP000036196">
    <property type="component" value="Unassembled WGS sequence"/>
</dbReference>
<dbReference type="GO" id="GO:0008757">
    <property type="term" value="F:S-adenosylmethionine-dependent methyltransferase activity"/>
    <property type="evidence" value="ECO:0007669"/>
    <property type="project" value="InterPro"/>
</dbReference>
<dbReference type="RefSeq" id="WP_048280093.1">
    <property type="nucleotide sequence ID" value="NZ_LDZF01000022.1"/>
</dbReference>
<evidence type="ECO:0000259" key="2">
    <source>
        <dbReference type="PROSITE" id="PS50937"/>
    </source>
</evidence>
<dbReference type="CDD" id="cd02440">
    <property type="entry name" value="AdoMet_MTases"/>
    <property type="match status" value="1"/>
</dbReference>
<keyword evidence="3" id="KW-0808">Transferase</keyword>
<dbReference type="Pfam" id="PF08241">
    <property type="entry name" value="Methyltransf_11"/>
    <property type="match status" value="1"/>
</dbReference>